<protein>
    <submittedName>
        <fullName evidence="2">Uncharacterized protein</fullName>
    </submittedName>
</protein>
<feature type="signal peptide" evidence="1">
    <location>
        <begin position="1"/>
        <end position="27"/>
    </location>
</feature>
<dbReference type="Gramene" id="Solyc04g015810.1.1">
    <property type="protein sequence ID" value="Solyc04g015810.1.1.1"/>
    <property type="gene ID" value="Solyc04g015810.1"/>
</dbReference>
<accession>A0A3Q7G0E5</accession>
<reference evidence="2" key="1">
    <citation type="journal article" date="2012" name="Nature">
        <title>The tomato genome sequence provides insights into fleshy fruit evolution.</title>
        <authorList>
            <consortium name="Tomato Genome Consortium"/>
        </authorList>
    </citation>
    <scope>NUCLEOTIDE SEQUENCE [LARGE SCALE GENOMIC DNA]</scope>
    <source>
        <strain evidence="2">cv. Heinz 1706</strain>
    </source>
</reference>
<dbReference type="PaxDb" id="4081-Solyc04g015810.1.1"/>
<keyword evidence="1" id="KW-0732">Signal</keyword>
<feature type="chain" id="PRO_5018540164" evidence="1">
    <location>
        <begin position="28"/>
        <end position="81"/>
    </location>
</feature>
<dbReference type="AlphaFoldDB" id="A0A3Q7G0E5"/>
<dbReference type="EnsemblPlants" id="Solyc04g015810.1.1">
    <property type="protein sequence ID" value="Solyc04g015810.1.1.1"/>
    <property type="gene ID" value="Solyc04g015810.1"/>
</dbReference>
<proteinExistence type="predicted"/>
<name>A0A3Q7G0E5_SOLLC</name>
<keyword evidence="3" id="KW-1185">Reference proteome</keyword>
<evidence type="ECO:0000313" key="3">
    <source>
        <dbReference type="Proteomes" id="UP000004994"/>
    </source>
</evidence>
<evidence type="ECO:0000313" key="2">
    <source>
        <dbReference type="EnsemblPlants" id="Solyc04g015810.1.1.1"/>
    </source>
</evidence>
<evidence type="ECO:0000256" key="1">
    <source>
        <dbReference type="SAM" id="SignalP"/>
    </source>
</evidence>
<organism evidence="2">
    <name type="scientific">Solanum lycopersicum</name>
    <name type="common">Tomato</name>
    <name type="synonym">Lycopersicon esculentum</name>
    <dbReference type="NCBI Taxonomy" id="4081"/>
    <lineage>
        <taxon>Eukaryota</taxon>
        <taxon>Viridiplantae</taxon>
        <taxon>Streptophyta</taxon>
        <taxon>Embryophyta</taxon>
        <taxon>Tracheophyta</taxon>
        <taxon>Spermatophyta</taxon>
        <taxon>Magnoliopsida</taxon>
        <taxon>eudicotyledons</taxon>
        <taxon>Gunneridae</taxon>
        <taxon>Pentapetalae</taxon>
        <taxon>asterids</taxon>
        <taxon>lamiids</taxon>
        <taxon>Solanales</taxon>
        <taxon>Solanaceae</taxon>
        <taxon>Solanoideae</taxon>
        <taxon>Solaneae</taxon>
        <taxon>Solanum</taxon>
        <taxon>Solanum subgen. Lycopersicon</taxon>
    </lineage>
</organism>
<dbReference type="InParanoid" id="A0A3Q7G0E5"/>
<dbReference type="Proteomes" id="UP000004994">
    <property type="component" value="Chromosome 4"/>
</dbReference>
<sequence>MANKNLVSIFAIFLIFPLLFFIGNSSSSSNNNDDNYISDKFETIDNYFTPISKGFFAELQRRKMEVCSCTPCCYICPCPTS</sequence>
<reference evidence="2" key="2">
    <citation type="submission" date="2019-01" db="UniProtKB">
        <authorList>
            <consortium name="EnsemblPlants"/>
        </authorList>
    </citation>
    <scope>IDENTIFICATION</scope>
    <source>
        <strain evidence="2">cv. Heinz 1706</strain>
    </source>
</reference>